<accession>A0A6H5G6N9</accession>
<dbReference type="OrthoDB" id="6623467at2759"/>
<dbReference type="Proteomes" id="UP000479000">
    <property type="component" value="Unassembled WGS sequence"/>
</dbReference>
<dbReference type="EMBL" id="CADCXU010006458">
    <property type="protein sequence ID" value="CAA9998015.1"/>
    <property type="molecule type" value="Genomic_DNA"/>
</dbReference>
<protein>
    <submittedName>
        <fullName evidence="2">Uncharacterized protein</fullName>
    </submittedName>
</protein>
<sequence>MSSSAAVNRLDALFRDLSFDGGSRRYSVPAEIVEVTHTVDRDCDVHGQTGRRGSVVSVHRRGSIPAADLSVPPASLRRRDSLVLGAPVPSLEHPSGFPHMLRRDSLSPVPPYACAAHQRRDSLSKRRFSTDSLDGAALRRNSWDPSRRGSSGSSIGYDDPIWEEPSTSKGNKVAVIFPERGRRRSTYNRKFTIPTSSRKYFVNKPKVLEQESAIKIFCPSAVRRTPYAVRRTPYAVRRQQQNA</sequence>
<feature type="region of interest" description="Disordered" evidence="1">
    <location>
        <begin position="139"/>
        <end position="163"/>
    </location>
</feature>
<evidence type="ECO:0000313" key="3">
    <source>
        <dbReference type="Proteomes" id="UP000479000"/>
    </source>
</evidence>
<gene>
    <name evidence="2" type="ORF">NTEN_LOCUS4309</name>
</gene>
<keyword evidence="3" id="KW-1185">Reference proteome</keyword>
<reference evidence="2 3" key="1">
    <citation type="submission" date="2020-02" db="EMBL/GenBank/DDBJ databases">
        <authorList>
            <person name="Ferguson B K."/>
        </authorList>
    </citation>
    <scope>NUCLEOTIDE SEQUENCE [LARGE SCALE GENOMIC DNA]</scope>
</reference>
<organism evidence="2 3">
    <name type="scientific">Nesidiocoris tenuis</name>
    <dbReference type="NCBI Taxonomy" id="355587"/>
    <lineage>
        <taxon>Eukaryota</taxon>
        <taxon>Metazoa</taxon>
        <taxon>Ecdysozoa</taxon>
        <taxon>Arthropoda</taxon>
        <taxon>Hexapoda</taxon>
        <taxon>Insecta</taxon>
        <taxon>Pterygota</taxon>
        <taxon>Neoptera</taxon>
        <taxon>Paraneoptera</taxon>
        <taxon>Hemiptera</taxon>
        <taxon>Heteroptera</taxon>
        <taxon>Panheteroptera</taxon>
        <taxon>Cimicomorpha</taxon>
        <taxon>Miridae</taxon>
        <taxon>Dicyphina</taxon>
        <taxon>Nesidiocoris</taxon>
    </lineage>
</organism>
<evidence type="ECO:0000313" key="2">
    <source>
        <dbReference type="EMBL" id="CAA9998015.1"/>
    </source>
</evidence>
<name>A0A6H5G6N9_9HEMI</name>
<evidence type="ECO:0000256" key="1">
    <source>
        <dbReference type="SAM" id="MobiDB-lite"/>
    </source>
</evidence>
<proteinExistence type="predicted"/>
<dbReference type="AlphaFoldDB" id="A0A6H5G6N9"/>